<dbReference type="AlphaFoldDB" id="A0A8R1ILR3"/>
<dbReference type="EnsemblMetazoa" id="CJA32925.1">
    <property type="protein sequence ID" value="CJA32925.1"/>
    <property type="gene ID" value="WBGene00208772"/>
</dbReference>
<proteinExistence type="predicted"/>
<keyword evidence="2" id="KW-1185">Reference proteome</keyword>
<name>A0A8R1ILR3_CAEJA</name>
<evidence type="ECO:0000313" key="2">
    <source>
        <dbReference type="Proteomes" id="UP000005237"/>
    </source>
</evidence>
<reference evidence="2" key="1">
    <citation type="submission" date="2010-08" db="EMBL/GenBank/DDBJ databases">
        <authorList>
            <consortium name="Caenorhabditis japonica Sequencing Consortium"/>
            <person name="Wilson R.K."/>
        </authorList>
    </citation>
    <scope>NUCLEOTIDE SEQUENCE [LARGE SCALE GENOMIC DNA]</scope>
    <source>
        <strain evidence="2">DF5081</strain>
    </source>
</reference>
<organism evidence="1 2">
    <name type="scientific">Caenorhabditis japonica</name>
    <dbReference type="NCBI Taxonomy" id="281687"/>
    <lineage>
        <taxon>Eukaryota</taxon>
        <taxon>Metazoa</taxon>
        <taxon>Ecdysozoa</taxon>
        <taxon>Nematoda</taxon>
        <taxon>Chromadorea</taxon>
        <taxon>Rhabditida</taxon>
        <taxon>Rhabditina</taxon>
        <taxon>Rhabditomorpha</taxon>
        <taxon>Rhabditoidea</taxon>
        <taxon>Rhabditidae</taxon>
        <taxon>Peloderinae</taxon>
        <taxon>Caenorhabditis</taxon>
    </lineage>
</organism>
<reference evidence="1" key="2">
    <citation type="submission" date="2022-06" db="UniProtKB">
        <authorList>
            <consortium name="EnsemblMetazoa"/>
        </authorList>
    </citation>
    <scope>IDENTIFICATION</scope>
    <source>
        <strain evidence="1">DF5081</strain>
    </source>
</reference>
<dbReference type="Proteomes" id="UP000005237">
    <property type="component" value="Unassembled WGS sequence"/>
</dbReference>
<accession>A0A8R1ILR3</accession>
<protein>
    <submittedName>
        <fullName evidence="1">Uncharacterized protein</fullName>
    </submittedName>
</protein>
<sequence length="75" mass="8641">MSDNHVIQWKIPYCANYPPQIVINRQKWHYLIDFNQESGKKLSSKAGNWISEDSTTSTKITSLADDEQAAHLDDF</sequence>
<evidence type="ECO:0000313" key="1">
    <source>
        <dbReference type="EnsemblMetazoa" id="CJA32925.1"/>
    </source>
</evidence>